<comment type="subunit">
    <text evidence="2">Homodimer.</text>
</comment>
<dbReference type="Gene3D" id="3.90.230.10">
    <property type="entry name" value="Creatinase/methionine aminopeptidase superfamily"/>
    <property type="match status" value="1"/>
</dbReference>
<feature type="domain" description="Aminopeptidase P N-terminal" evidence="17">
    <location>
        <begin position="43"/>
        <end position="178"/>
    </location>
</feature>
<dbReference type="EMBL" id="CAKOFQ010006708">
    <property type="protein sequence ID" value="CAH1963455.1"/>
    <property type="molecule type" value="Genomic_DNA"/>
</dbReference>
<name>A0A9P0P052_ACAOB</name>
<keyword evidence="3" id="KW-0645">Protease</keyword>
<dbReference type="InterPro" id="IPR036005">
    <property type="entry name" value="Creatinase/aminopeptidase-like"/>
</dbReference>
<comment type="similarity">
    <text evidence="9">Belongs to the peptidase M24B family. Eukaryotic-type prolidase subfamily.</text>
</comment>
<dbReference type="FunFam" id="3.90.230.10:FF:000002">
    <property type="entry name" value="Xaa-Pro aminopeptidase 3"/>
    <property type="match status" value="1"/>
</dbReference>
<evidence type="ECO:0000256" key="3">
    <source>
        <dbReference type="ARBA" id="ARBA00022670"/>
    </source>
</evidence>
<sequence length="513" mass="57788">MLYVQIILFVLLQINPLVTMAMSCECPLTQKRCLNMGPHTYKVPLSLFQENRERLVNALKEKCESSVVLLQGGDEVPFYDTDITYNEFRQESYFMWSFGVTDAGCYGAIDVKTGESYVFFPRYPEEYAVWMGPLHELEHLKKKYAVDHTFYVDQLNEVLQNLKRDKLLTLKGKNTDSGLVAKEAHFKGIEKFNVDNEILFPVIANLRVYKTPNEISVIKYVVEVSSAAHRHVMKVAKPGWFEYQCEAEFLAHSYKNGGCRHVSYTCICGSGQNGAILHYGHGGRPNDKQIKDGDLCLFDMGGNYFGYAADITVTFPINGKFTPDQKFIYEAVLAANLAVQKTAKPGVSWTDMHLLAYRTLLEKLKDGGLLRGSIDDMMDADLGAVFQPHGLGHLMGLDVHDVGGYLEGFPERSSRPGLKSLRTARLLDENMVLTIEPGCYFIDPLLDKALNDPKQSQFLVPDAIKRFRGFGGVRIEDDVLITKEGVVNLTKVPRTVQEIENWIAGNERDGKYA</sequence>
<dbReference type="InterPro" id="IPR029149">
    <property type="entry name" value="Creatin/AminoP/Spt16_N"/>
</dbReference>
<evidence type="ECO:0000256" key="7">
    <source>
        <dbReference type="ARBA" id="ARBA00023049"/>
    </source>
</evidence>
<dbReference type="SUPFAM" id="SSF55920">
    <property type="entry name" value="Creatinase/aminopeptidase"/>
    <property type="match status" value="1"/>
</dbReference>
<protein>
    <recommendedName>
        <fullName evidence="11">Xaa-Pro dipeptidase</fullName>
        <ecNumber evidence="10">3.4.13.9</ecNumber>
    </recommendedName>
    <alternativeName>
        <fullName evidence="14">Imidodipeptidase</fullName>
    </alternativeName>
    <alternativeName>
        <fullName evidence="12">Peptidase D</fullName>
    </alternativeName>
    <alternativeName>
        <fullName evidence="13">Proline dipeptidase</fullName>
    </alternativeName>
</protein>
<dbReference type="PANTHER" id="PTHR48480">
    <property type="match status" value="1"/>
</dbReference>
<dbReference type="SUPFAM" id="SSF53092">
    <property type="entry name" value="Creatinase/prolidase N-terminal domain"/>
    <property type="match status" value="1"/>
</dbReference>
<keyword evidence="19" id="KW-1185">Reference proteome</keyword>
<evidence type="ECO:0000256" key="1">
    <source>
        <dbReference type="ARBA" id="ARBA00001936"/>
    </source>
</evidence>
<dbReference type="InterPro" id="IPR052433">
    <property type="entry name" value="X-Pro_dipept-like"/>
</dbReference>
<proteinExistence type="inferred from homology"/>
<dbReference type="Proteomes" id="UP001152888">
    <property type="component" value="Unassembled WGS sequence"/>
</dbReference>
<feature type="chain" id="PRO_5040276448" description="Xaa-Pro dipeptidase" evidence="16">
    <location>
        <begin position="22"/>
        <end position="513"/>
    </location>
</feature>
<dbReference type="Gene3D" id="3.40.350.10">
    <property type="entry name" value="Creatinase/prolidase N-terminal domain"/>
    <property type="match status" value="1"/>
</dbReference>
<keyword evidence="16" id="KW-0732">Signal</keyword>
<evidence type="ECO:0000259" key="17">
    <source>
        <dbReference type="SMART" id="SM01011"/>
    </source>
</evidence>
<dbReference type="OrthoDB" id="10261878at2759"/>
<dbReference type="Pfam" id="PF00557">
    <property type="entry name" value="Peptidase_M24"/>
    <property type="match status" value="1"/>
</dbReference>
<dbReference type="GO" id="GO:0006508">
    <property type="term" value="P:proteolysis"/>
    <property type="evidence" value="ECO:0007669"/>
    <property type="project" value="UniProtKB-KW"/>
</dbReference>
<feature type="signal peptide" evidence="16">
    <location>
        <begin position="1"/>
        <end position="21"/>
    </location>
</feature>
<keyword evidence="8" id="KW-0464">Manganese</keyword>
<reference evidence="18" key="1">
    <citation type="submission" date="2022-03" db="EMBL/GenBank/DDBJ databases">
        <authorList>
            <person name="Sayadi A."/>
        </authorList>
    </citation>
    <scope>NUCLEOTIDE SEQUENCE</scope>
</reference>
<dbReference type="GO" id="GO:0070006">
    <property type="term" value="F:metalloaminopeptidase activity"/>
    <property type="evidence" value="ECO:0007669"/>
    <property type="project" value="InterPro"/>
</dbReference>
<evidence type="ECO:0000256" key="11">
    <source>
        <dbReference type="ARBA" id="ARBA00044141"/>
    </source>
</evidence>
<dbReference type="InterPro" id="IPR007865">
    <property type="entry name" value="Aminopep_P_N"/>
</dbReference>
<dbReference type="CDD" id="cd01087">
    <property type="entry name" value="Prolidase"/>
    <property type="match status" value="1"/>
</dbReference>
<evidence type="ECO:0000256" key="14">
    <source>
        <dbReference type="ARBA" id="ARBA00044351"/>
    </source>
</evidence>
<dbReference type="GO" id="GO:0030145">
    <property type="term" value="F:manganese ion binding"/>
    <property type="evidence" value="ECO:0007669"/>
    <property type="project" value="InterPro"/>
</dbReference>
<evidence type="ECO:0000313" key="18">
    <source>
        <dbReference type="EMBL" id="CAH1963455.1"/>
    </source>
</evidence>
<evidence type="ECO:0000256" key="16">
    <source>
        <dbReference type="SAM" id="SignalP"/>
    </source>
</evidence>
<keyword evidence="6" id="KW-0224">Dipeptidase</keyword>
<dbReference type="PANTHER" id="PTHR48480:SF2">
    <property type="entry name" value="PEPTIDASE D"/>
    <property type="match status" value="1"/>
</dbReference>
<comment type="caution">
    <text evidence="18">The sequence shown here is derived from an EMBL/GenBank/DDBJ whole genome shotgun (WGS) entry which is preliminary data.</text>
</comment>
<evidence type="ECO:0000256" key="6">
    <source>
        <dbReference type="ARBA" id="ARBA00022997"/>
    </source>
</evidence>
<evidence type="ECO:0000256" key="13">
    <source>
        <dbReference type="ARBA" id="ARBA00044284"/>
    </source>
</evidence>
<dbReference type="EC" id="3.4.13.9" evidence="10"/>
<dbReference type="InterPro" id="IPR000994">
    <property type="entry name" value="Pept_M24"/>
</dbReference>
<keyword evidence="5" id="KW-0378">Hydrolase</keyword>
<dbReference type="GO" id="GO:0102009">
    <property type="term" value="F:proline dipeptidase activity"/>
    <property type="evidence" value="ECO:0007669"/>
    <property type="project" value="UniProtKB-EC"/>
</dbReference>
<keyword evidence="4" id="KW-0479">Metal-binding</keyword>
<accession>A0A9P0P052</accession>
<dbReference type="AlphaFoldDB" id="A0A9P0P052"/>
<keyword evidence="7" id="KW-0482">Metalloprotease</keyword>
<evidence type="ECO:0000256" key="15">
    <source>
        <dbReference type="ARBA" id="ARBA00048994"/>
    </source>
</evidence>
<dbReference type="SMART" id="SM01011">
    <property type="entry name" value="AMP_N"/>
    <property type="match status" value="1"/>
</dbReference>
<comment type="cofactor">
    <cofactor evidence="1">
        <name>Mn(2+)</name>
        <dbReference type="ChEBI" id="CHEBI:29035"/>
    </cofactor>
</comment>
<gene>
    <name evidence="18" type="ORF">ACAOBT_LOCUS5209</name>
</gene>
<evidence type="ECO:0000256" key="2">
    <source>
        <dbReference type="ARBA" id="ARBA00011738"/>
    </source>
</evidence>
<evidence type="ECO:0000256" key="9">
    <source>
        <dbReference type="ARBA" id="ARBA00043990"/>
    </source>
</evidence>
<evidence type="ECO:0000256" key="10">
    <source>
        <dbReference type="ARBA" id="ARBA00044051"/>
    </source>
</evidence>
<evidence type="ECO:0000313" key="19">
    <source>
        <dbReference type="Proteomes" id="UP001152888"/>
    </source>
</evidence>
<evidence type="ECO:0000256" key="8">
    <source>
        <dbReference type="ARBA" id="ARBA00023211"/>
    </source>
</evidence>
<comment type="catalytic activity">
    <reaction evidence="15">
        <text>Xaa-L-Pro dipeptide + H2O = an L-alpha-amino acid + L-proline</text>
        <dbReference type="Rhea" id="RHEA:76407"/>
        <dbReference type="ChEBI" id="CHEBI:15377"/>
        <dbReference type="ChEBI" id="CHEBI:59869"/>
        <dbReference type="ChEBI" id="CHEBI:60039"/>
        <dbReference type="ChEBI" id="CHEBI:195196"/>
        <dbReference type="EC" id="3.4.13.9"/>
    </reaction>
</comment>
<evidence type="ECO:0000256" key="4">
    <source>
        <dbReference type="ARBA" id="ARBA00022723"/>
    </source>
</evidence>
<evidence type="ECO:0000256" key="5">
    <source>
        <dbReference type="ARBA" id="ARBA00022801"/>
    </source>
</evidence>
<evidence type="ECO:0000256" key="12">
    <source>
        <dbReference type="ARBA" id="ARBA00044252"/>
    </source>
</evidence>
<dbReference type="Pfam" id="PF05195">
    <property type="entry name" value="AMP_N"/>
    <property type="match status" value="1"/>
</dbReference>
<organism evidence="18 19">
    <name type="scientific">Acanthoscelides obtectus</name>
    <name type="common">Bean weevil</name>
    <name type="synonym">Bruchus obtectus</name>
    <dbReference type="NCBI Taxonomy" id="200917"/>
    <lineage>
        <taxon>Eukaryota</taxon>
        <taxon>Metazoa</taxon>
        <taxon>Ecdysozoa</taxon>
        <taxon>Arthropoda</taxon>
        <taxon>Hexapoda</taxon>
        <taxon>Insecta</taxon>
        <taxon>Pterygota</taxon>
        <taxon>Neoptera</taxon>
        <taxon>Endopterygota</taxon>
        <taxon>Coleoptera</taxon>
        <taxon>Polyphaga</taxon>
        <taxon>Cucujiformia</taxon>
        <taxon>Chrysomeloidea</taxon>
        <taxon>Chrysomelidae</taxon>
        <taxon>Bruchinae</taxon>
        <taxon>Bruchini</taxon>
        <taxon>Acanthoscelides</taxon>
    </lineage>
</organism>